<dbReference type="SUPFAM" id="SSF52540">
    <property type="entry name" value="P-loop containing nucleoside triphosphate hydrolases"/>
    <property type="match status" value="1"/>
</dbReference>
<proteinExistence type="predicted"/>
<reference evidence="2 3" key="2">
    <citation type="journal article" date="2019" name="Mol. Ecol. Resour.">
        <title>Improving Illumina assemblies with Hi-C and long reads: an example with the North African dromedary.</title>
        <authorList>
            <person name="Elbers J.P."/>
            <person name="Rogers M.F."/>
            <person name="Perelman P.L."/>
            <person name="Proskuryakova A.A."/>
            <person name="Serdyukova N.A."/>
            <person name="Johnson W.E."/>
            <person name="Horin P."/>
            <person name="Corander J."/>
            <person name="Murphy D."/>
            <person name="Burger P.A."/>
        </authorList>
    </citation>
    <scope>NUCLEOTIDE SEQUENCE [LARGE SCALE GENOMIC DNA]</scope>
    <source>
        <strain evidence="2">Drom800</strain>
        <tissue evidence="2">Blood</tissue>
    </source>
</reference>
<comment type="caution">
    <text evidence="2">The sequence shown here is derived from an EMBL/GenBank/DDBJ whole genome shotgun (WGS) entry which is preliminary data.</text>
</comment>
<keyword evidence="3" id="KW-1185">Reference proteome</keyword>
<organism evidence="2 3">
    <name type="scientific">Camelus dromedarius</name>
    <name type="common">Dromedary</name>
    <name type="synonym">Arabian camel</name>
    <dbReference type="NCBI Taxonomy" id="9838"/>
    <lineage>
        <taxon>Eukaryota</taxon>
        <taxon>Metazoa</taxon>
        <taxon>Chordata</taxon>
        <taxon>Craniata</taxon>
        <taxon>Vertebrata</taxon>
        <taxon>Euteleostomi</taxon>
        <taxon>Mammalia</taxon>
        <taxon>Eutheria</taxon>
        <taxon>Laurasiatheria</taxon>
        <taxon>Artiodactyla</taxon>
        <taxon>Tylopoda</taxon>
        <taxon>Camelidae</taxon>
        <taxon>Camelus</taxon>
    </lineage>
</organism>
<keyword evidence="1" id="KW-0175">Coiled coil</keyword>
<dbReference type="EMBL" id="JWIN03000003">
    <property type="protein sequence ID" value="KAB1281152.1"/>
    <property type="molecule type" value="Genomic_DNA"/>
</dbReference>
<sequence>MGRDEKWVKAGGGGSDTVSCPQEQCITFDRVLGSYAAETGGCACVSLQEAEQELLARAQSTLGRVGQGYSVALLLRGRETEAPRLVPQLLQMLFEEALPLRGSDAVLSTLSLVQLSPSGRTQDLLAPGAENLSVLDVAPLGLVVVNATEVEVSDSRAASELYLQAAVGEGRACSLLTITMSCPGPDPSEGPGTQSMWQGALRILQLPGVLDCPLLQVLAGEVVGEEVEGSLPWIVSWLLEGNNYSGLLLRLDTQGGLGEGSSQSLLQAALLGAARRRMKVNQVRPTLWDAVEEARARRAGLKSLRSGLLGDTLTESGLSQLGRALRELQVVKAWSQRLGSWMLKEVKAEAAGLPEPRAQQAPDVALQFFLAQARRQRLRERHQIWIQEEMKHLEQEKEEVADDQVKGLGAREEAALRLQLEALQAERDAAEQDLVALYDLYVQAARARTCHVLQVFRAWRGLWEERAVTTEHHYRSLLAGVLQDTISLATQNQELQAQNQQLWQTRLEAVMLDSSLEEKPGN</sequence>
<evidence type="ECO:0000313" key="3">
    <source>
        <dbReference type="Proteomes" id="UP000299084"/>
    </source>
</evidence>
<reference evidence="2" key="1">
    <citation type="submission" date="2014-12" db="EMBL/GenBank/DDBJ databases">
        <authorList>
            <person name="Fitak R."/>
            <person name="Mohandesan E."/>
            <person name="Burger P.A."/>
            <person name="Jukka C."/>
        </authorList>
    </citation>
    <scope>NUCLEOTIDE SEQUENCE</scope>
    <source>
        <strain evidence="2">Drom800</strain>
        <tissue evidence="2">Blood</tissue>
    </source>
</reference>
<gene>
    <name evidence="2" type="ORF">Cadr_000004741</name>
</gene>
<dbReference type="InterPro" id="IPR027417">
    <property type="entry name" value="P-loop_NTPase"/>
</dbReference>
<dbReference type="PANTHER" id="PTHR40710:SF1">
    <property type="entry name" value="RIKEN CDNA E230025N22 GENE"/>
    <property type="match status" value="1"/>
</dbReference>
<evidence type="ECO:0000313" key="2">
    <source>
        <dbReference type="EMBL" id="KAB1281152.1"/>
    </source>
</evidence>
<dbReference type="Proteomes" id="UP000299084">
    <property type="component" value="Unassembled WGS sequence"/>
</dbReference>
<protein>
    <submittedName>
        <fullName evidence="2">Uncharacterized protein</fullName>
    </submittedName>
</protein>
<name>A0A5N4ECJ5_CAMDR</name>
<dbReference type="EMBL" id="JWIN03000003">
    <property type="protein sequence ID" value="KAB1281148.1"/>
    <property type="molecule type" value="Genomic_DNA"/>
</dbReference>
<evidence type="ECO:0000256" key="1">
    <source>
        <dbReference type="SAM" id="Coils"/>
    </source>
</evidence>
<feature type="coiled-coil region" evidence="1">
    <location>
        <begin position="413"/>
        <end position="440"/>
    </location>
</feature>
<dbReference type="PANTHER" id="PTHR40710">
    <property type="entry name" value="RIKEN CDNA E230025N22 GENE"/>
    <property type="match status" value="1"/>
</dbReference>
<dbReference type="AlphaFoldDB" id="A0A5N4ECJ5"/>
<accession>A0A5N4ECJ5</accession>